<evidence type="ECO:0000313" key="8">
    <source>
        <dbReference type="Proteomes" id="UP000584867"/>
    </source>
</evidence>
<keyword evidence="5" id="KW-0472">Membrane</keyword>
<name>A0A7W7ZTY1_9BACT</name>
<dbReference type="GO" id="GO:0046872">
    <property type="term" value="F:metal ion binding"/>
    <property type="evidence" value="ECO:0007669"/>
    <property type="project" value="UniProtKB-KW"/>
</dbReference>
<evidence type="ECO:0000256" key="2">
    <source>
        <dbReference type="ARBA" id="ARBA00022723"/>
    </source>
</evidence>
<feature type="transmembrane region" description="Helical" evidence="5">
    <location>
        <begin position="12"/>
        <end position="32"/>
    </location>
</feature>
<evidence type="ECO:0000259" key="6">
    <source>
        <dbReference type="PROSITE" id="PS51007"/>
    </source>
</evidence>
<dbReference type="InterPro" id="IPR009056">
    <property type="entry name" value="Cyt_c-like_dom"/>
</dbReference>
<dbReference type="RefSeq" id="WP_184259221.1">
    <property type="nucleotide sequence ID" value="NZ_JACHIO010000022.1"/>
</dbReference>
<keyword evidence="1 4" id="KW-0349">Heme</keyword>
<evidence type="ECO:0000256" key="1">
    <source>
        <dbReference type="ARBA" id="ARBA00022617"/>
    </source>
</evidence>
<dbReference type="PROSITE" id="PS51007">
    <property type="entry name" value="CYTC"/>
    <property type="match status" value="1"/>
</dbReference>
<dbReference type="GO" id="GO:0020037">
    <property type="term" value="F:heme binding"/>
    <property type="evidence" value="ECO:0007669"/>
    <property type="project" value="InterPro"/>
</dbReference>
<reference evidence="7 8" key="1">
    <citation type="submission" date="2020-08" db="EMBL/GenBank/DDBJ databases">
        <title>Genomic Encyclopedia of Type Strains, Phase IV (KMG-V): Genome sequencing to study the core and pangenomes of soil and plant-associated prokaryotes.</title>
        <authorList>
            <person name="Whitman W."/>
        </authorList>
    </citation>
    <scope>NUCLEOTIDE SEQUENCE [LARGE SCALE GENOMIC DNA]</scope>
    <source>
        <strain evidence="7 8">X5P3</strain>
    </source>
</reference>
<comment type="caution">
    <text evidence="7">The sequence shown here is derived from an EMBL/GenBank/DDBJ whole genome shotgun (WGS) entry which is preliminary data.</text>
</comment>
<protein>
    <submittedName>
        <fullName evidence="7">Mono/diheme cytochrome c family protein</fullName>
    </submittedName>
</protein>
<keyword evidence="3 4" id="KW-0408">Iron</keyword>
<dbReference type="Gene3D" id="1.10.760.10">
    <property type="entry name" value="Cytochrome c-like domain"/>
    <property type="match status" value="1"/>
</dbReference>
<evidence type="ECO:0000256" key="4">
    <source>
        <dbReference type="PROSITE-ProRule" id="PRU00433"/>
    </source>
</evidence>
<dbReference type="EMBL" id="JACHIO010000022">
    <property type="protein sequence ID" value="MBB5066025.1"/>
    <property type="molecule type" value="Genomic_DNA"/>
</dbReference>
<dbReference type="GO" id="GO:0009055">
    <property type="term" value="F:electron transfer activity"/>
    <property type="evidence" value="ECO:0007669"/>
    <property type="project" value="InterPro"/>
</dbReference>
<dbReference type="InterPro" id="IPR036909">
    <property type="entry name" value="Cyt_c-like_dom_sf"/>
</dbReference>
<keyword evidence="5" id="KW-1133">Transmembrane helix</keyword>
<keyword evidence="2 4" id="KW-0479">Metal-binding</keyword>
<sequence>MAKARSNKGIGKFFLGVAVTIVLFAIGFFLYLKFGPHPVAVADAPFPFERQVVKTPLKARIKRQMQPAPFGISEDVFEEGAHIYQAQCSMCHGIPGHDSLLAKHMYPAAPQLWKKHGPHGVVGVSDDEAGSTYWIVANGIRLTGMPSFTHVLSDREMWEVSLLLKNADQELPDPVNQILNGPVASKP</sequence>
<evidence type="ECO:0000313" key="7">
    <source>
        <dbReference type="EMBL" id="MBB5066025.1"/>
    </source>
</evidence>
<evidence type="ECO:0000256" key="3">
    <source>
        <dbReference type="ARBA" id="ARBA00023004"/>
    </source>
</evidence>
<keyword evidence="5" id="KW-0812">Transmembrane</keyword>
<organism evidence="7 8">
    <name type="scientific">Granulicella mallensis</name>
    <dbReference type="NCBI Taxonomy" id="940614"/>
    <lineage>
        <taxon>Bacteria</taxon>
        <taxon>Pseudomonadati</taxon>
        <taxon>Acidobacteriota</taxon>
        <taxon>Terriglobia</taxon>
        <taxon>Terriglobales</taxon>
        <taxon>Acidobacteriaceae</taxon>
        <taxon>Granulicella</taxon>
    </lineage>
</organism>
<dbReference type="SUPFAM" id="SSF46626">
    <property type="entry name" value="Cytochrome c"/>
    <property type="match status" value="1"/>
</dbReference>
<gene>
    <name evidence="7" type="ORF">HDF15_004395</name>
</gene>
<accession>A0A7W7ZTY1</accession>
<dbReference type="Proteomes" id="UP000584867">
    <property type="component" value="Unassembled WGS sequence"/>
</dbReference>
<feature type="domain" description="Cytochrome c" evidence="6">
    <location>
        <begin position="75"/>
        <end position="168"/>
    </location>
</feature>
<dbReference type="Pfam" id="PF13442">
    <property type="entry name" value="Cytochrome_CBB3"/>
    <property type="match status" value="1"/>
</dbReference>
<dbReference type="AlphaFoldDB" id="A0A7W7ZTY1"/>
<evidence type="ECO:0000256" key="5">
    <source>
        <dbReference type="SAM" id="Phobius"/>
    </source>
</evidence>
<proteinExistence type="predicted"/>